<protein>
    <submittedName>
        <fullName evidence="1">Uncharacterized protein</fullName>
    </submittedName>
</protein>
<proteinExistence type="predicted"/>
<gene>
    <name evidence="1" type="ORF">DESAMIL20_1189</name>
</gene>
<comment type="caution">
    <text evidence="1">The sequence shown here is derived from an EMBL/GenBank/DDBJ whole genome shotgun (WGS) entry which is preliminary data.</text>
</comment>
<organism evidence="1 2">
    <name type="scientific">Desulfurella amilsii</name>
    <dbReference type="NCBI Taxonomy" id="1562698"/>
    <lineage>
        <taxon>Bacteria</taxon>
        <taxon>Pseudomonadati</taxon>
        <taxon>Campylobacterota</taxon>
        <taxon>Desulfurellia</taxon>
        <taxon>Desulfurellales</taxon>
        <taxon>Desulfurellaceae</taxon>
        <taxon>Desulfurella</taxon>
    </lineage>
</organism>
<accession>A0A1X4XVR3</accession>
<dbReference type="AlphaFoldDB" id="A0A1X4XVR3"/>
<reference evidence="1 2" key="1">
    <citation type="journal article" date="2017" name="Front. Microbiol.">
        <title>Genome Sequence of Desulfurella amilsii Strain TR1 and Comparative Genomics of Desulfurellaceae Family.</title>
        <authorList>
            <person name="Florentino A.P."/>
            <person name="Stams A.J."/>
            <person name="Sanchez-Andrea I."/>
        </authorList>
    </citation>
    <scope>NUCLEOTIDE SEQUENCE [LARGE SCALE GENOMIC DNA]</scope>
    <source>
        <strain evidence="1 2">TR1</strain>
    </source>
</reference>
<sequence>MITLYEIPDHEVMEKLERDIEEGIKNETILFWLKDFEEY</sequence>
<name>A0A1X4XVR3_9BACT</name>
<evidence type="ECO:0000313" key="1">
    <source>
        <dbReference type="EMBL" id="OSS41636.1"/>
    </source>
</evidence>
<keyword evidence="2" id="KW-1185">Reference proteome</keyword>
<dbReference type="Proteomes" id="UP000194141">
    <property type="component" value="Unassembled WGS sequence"/>
</dbReference>
<evidence type="ECO:0000313" key="2">
    <source>
        <dbReference type="Proteomes" id="UP000194141"/>
    </source>
</evidence>
<dbReference type="EMBL" id="MDSU01000018">
    <property type="protein sequence ID" value="OSS41636.1"/>
    <property type="molecule type" value="Genomic_DNA"/>
</dbReference>